<dbReference type="GO" id="GO:0031647">
    <property type="term" value="P:regulation of protein stability"/>
    <property type="evidence" value="ECO:0007669"/>
    <property type="project" value="TreeGrafter"/>
</dbReference>
<keyword evidence="1" id="KW-0645">Protease</keyword>
<comment type="caution">
    <text evidence="3">The sequence shown here is derived from an EMBL/GenBank/DDBJ whole genome shotgun (WGS) entry which is preliminary data.</text>
</comment>
<dbReference type="OrthoDB" id="289038at2759"/>
<evidence type="ECO:0000259" key="2">
    <source>
        <dbReference type="PROSITE" id="PS50235"/>
    </source>
</evidence>
<feature type="domain" description="USP" evidence="2">
    <location>
        <begin position="112"/>
        <end position="413"/>
    </location>
</feature>
<dbReference type="GO" id="GO:0005829">
    <property type="term" value="C:cytosol"/>
    <property type="evidence" value="ECO:0007669"/>
    <property type="project" value="TreeGrafter"/>
</dbReference>
<dbReference type="PANTHER" id="PTHR24006">
    <property type="entry name" value="UBIQUITIN CARBOXYL-TERMINAL HYDROLASE"/>
    <property type="match status" value="1"/>
</dbReference>
<dbReference type="GO" id="GO:0004843">
    <property type="term" value="F:cysteine-type deubiquitinase activity"/>
    <property type="evidence" value="ECO:0007669"/>
    <property type="project" value="UniProtKB-UniRule"/>
</dbReference>
<dbReference type="Pfam" id="PF00443">
    <property type="entry name" value="UCH"/>
    <property type="match status" value="1"/>
</dbReference>
<dbReference type="PANTHER" id="PTHR24006:SF644">
    <property type="entry name" value="UBIQUITIN CARBOXYL-TERMINAL HYDROLASE 7"/>
    <property type="match status" value="1"/>
</dbReference>
<dbReference type="GO" id="GO:0016579">
    <property type="term" value="P:protein deubiquitination"/>
    <property type="evidence" value="ECO:0007669"/>
    <property type="project" value="InterPro"/>
</dbReference>
<dbReference type="PROSITE" id="PS50235">
    <property type="entry name" value="USP_3"/>
    <property type="match status" value="1"/>
</dbReference>
<keyword evidence="1 3" id="KW-0378">Hydrolase</keyword>
<keyword evidence="1" id="KW-0833">Ubl conjugation pathway</keyword>
<protein>
    <recommendedName>
        <fullName evidence="1">Ubiquitin carboxyl-terminal hydrolase</fullName>
        <ecNumber evidence="1">3.4.19.12</ecNumber>
    </recommendedName>
</protein>
<organism evidence="3 4">
    <name type="scientific">Nosema granulosis</name>
    <dbReference type="NCBI Taxonomy" id="83296"/>
    <lineage>
        <taxon>Eukaryota</taxon>
        <taxon>Fungi</taxon>
        <taxon>Fungi incertae sedis</taxon>
        <taxon>Microsporidia</taxon>
        <taxon>Nosematidae</taxon>
        <taxon>Nosema</taxon>
    </lineage>
</organism>
<dbReference type="PROSITE" id="PS00972">
    <property type="entry name" value="USP_1"/>
    <property type="match status" value="1"/>
</dbReference>
<comment type="similarity">
    <text evidence="1">Belongs to the peptidase C19 family.</text>
</comment>
<accession>A0A9P6GZY6</accession>
<evidence type="ECO:0000313" key="3">
    <source>
        <dbReference type="EMBL" id="KAF9763116.1"/>
    </source>
</evidence>
<keyword evidence="4" id="KW-1185">Reference proteome</keyword>
<dbReference type="InterPro" id="IPR028889">
    <property type="entry name" value="USP"/>
</dbReference>
<dbReference type="InterPro" id="IPR018200">
    <property type="entry name" value="USP_CS"/>
</dbReference>
<evidence type="ECO:0000313" key="4">
    <source>
        <dbReference type="Proteomes" id="UP000740883"/>
    </source>
</evidence>
<keyword evidence="1" id="KW-0788">Thiol protease</keyword>
<dbReference type="InterPro" id="IPR050164">
    <property type="entry name" value="Peptidase_C19"/>
</dbReference>
<sequence>MNYSWKTSCPTKNSISESKPFIIQGNEWKMMVINKHNKIYITLEYLGNSYFDIFTEYEIVINDKRSVKGNFQFSQIYRDFGFYIDEEEEYHIGLKINVMSGHYDSREITGYVGLRNLGATCYINSFIQTIFNIKKFRADILNCEPVDKILLLQRLFYKMQIDEDPLDTTEFVVSNVWDDDIHLHQDIHEFSKVFFDTVEKESKKKEIIEDLIQGQVTNYIKASCGCTRNIKENFQDIQVEIRDFFNQKLASNLDDSFKKYTKPEILDGNNKYNCEKHGLVEAEKGVMFSDLPPVLFILLKRFNMDFETGEGYKINDYFEFPDILDMKPYCENKDDCDKKTIYKLYSIVVHKGGPDEGHFYVYICINDQWFKFNDTVVSKVSKEEAMYMNFGGKHPYKKKTKEYSAYYLVYLNKNKIPDLLYTDVQIPEEVLKAIVKRDQKVPVKMVSQEDIRNYNGPGFCNLNSFDYSLTGYREVNLTPGDDVRVFKNKVGAILNTRVKIFIFEIIKKHEIESMVGNYVKRPKEDPKSSYICRNELVYVDQGVVNLKSSYFVYKSFKDINFSKCKLLFIKVFRGDVWCKDTIPTNLSMIFAMHMHGTLEENLNSLKEKTGIYNAVVYRERGQLRLSPDTKIDEMRHGDILIILESENEEQFLDFTNELLNRMCINVIFRENSFTMFIPRKMDYSMIEKKIREFVSDESVVVLDNEEADDSFKTANEDSVVNESLRNISNCGLDKNSLAIEMASDRKLIYLGQSLTHIDYNAIQHVHPFAVLENSTVEDLVKKVLVSPFKCFSGVQEHGLQDIRVVDTIKGMLYLKSYKLTEKFTSQGMNVIQTFTDKRYIKGAYYSGMYKILGYPFYIFTDSTTVYEFREKFRISQKLIMYDGSEYLELDAEDRLTNFSDETYLLIEMR</sequence>
<dbReference type="InterPro" id="IPR001394">
    <property type="entry name" value="Peptidase_C19_UCH"/>
</dbReference>
<dbReference type="Gene3D" id="3.90.70.10">
    <property type="entry name" value="Cysteine proteinases"/>
    <property type="match status" value="1"/>
</dbReference>
<dbReference type="GO" id="GO:0006508">
    <property type="term" value="P:proteolysis"/>
    <property type="evidence" value="ECO:0007669"/>
    <property type="project" value="UniProtKB-KW"/>
</dbReference>
<dbReference type="InterPro" id="IPR038765">
    <property type="entry name" value="Papain-like_cys_pep_sf"/>
</dbReference>
<dbReference type="PROSITE" id="PS00973">
    <property type="entry name" value="USP_2"/>
    <property type="match status" value="1"/>
</dbReference>
<dbReference type="EMBL" id="SBJO01000098">
    <property type="protein sequence ID" value="KAF9763116.1"/>
    <property type="molecule type" value="Genomic_DNA"/>
</dbReference>
<dbReference type="SUPFAM" id="SSF54001">
    <property type="entry name" value="Cysteine proteinases"/>
    <property type="match status" value="1"/>
</dbReference>
<dbReference type="EC" id="3.4.19.12" evidence="1"/>
<reference evidence="3 4" key="1">
    <citation type="journal article" date="2020" name="Genome Biol. Evol.">
        <title>Comparative genomics of strictly vertically transmitted, feminizing microsporidia endosymbionts of amphipod crustaceans.</title>
        <authorList>
            <person name="Cormier A."/>
            <person name="Chebbi M.A."/>
            <person name="Giraud I."/>
            <person name="Wattier R."/>
            <person name="Teixeira M."/>
            <person name="Gilbert C."/>
            <person name="Rigaud T."/>
            <person name="Cordaux R."/>
        </authorList>
    </citation>
    <scope>NUCLEOTIDE SEQUENCE [LARGE SCALE GENOMIC DNA]</scope>
    <source>
        <strain evidence="3 4">Ou3-Ou53</strain>
    </source>
</reference>
<name>A0A9P6GZY6_9MICR</name>
<dbReference type="GO" id="GO:0005634">
    <property type="term" value="C:nucleus"/>
    <property type="evidence" value="ECO:0007669"/>
    <property type="project" value="TreeGrafter"/>
</dbReference>
<proteinExistence type="inferred from homology"/>
<dbReference type="AlphaFoldDB" id="A0A9P6GZY6"/>
<comment type="catalytic activity">
    <reaction evidence="1">
        <text>Thiol-dependent hydrolysis of ester, thioester, amide, peptide and isopeptide bonds formed by the C-terminal Gly of ubiquitin (a 76-residue protein attached to proteins as an intracellular targeting signal).</text>
        <dbReference type="EC" id="3.4.19.12"/>
    </reaction>
</comment>
<dbReference type="Proteomes" id="UP000740883">
    <property type="component" value="Unassembled WGS sequence"/>
</dbReference>
<gene>
    <name evidence="3" type="primary">USP7</name>
    <name evidence="3" type="ORF">NGRA_1490</name>
</gene>
<evidence type="ECO:0000256" key="1">
    <source>
        <dbReference type="RuleBase" id="RU366025"/>
    </source>
</evidence>